<dbReference type="Proteomes" id="UP000299102">
    <property type="component" value="Unassembled WGS sequence"/>
</dbReference>
<proteinExistence type="predicted"/>
<keyword evidence="3" id="KW-1185">Reference proteome</keyword>
<gene>
    <name evidence="2" type="ORF">EVAR_4036_1</name>
</gene>
<name>A0A4C1T7B6_EUMVA</name>
<dbReference type="EMBL" id="BGZK01000034">
    <property type="protein sequence ID" value="GBP09161.1"/>
    <property type="molecule type" value="Genomic_DNA"/>
</dbReference>
<evidence type="ECO:0000313" key="3">
    <source>
        <dbReference type="Proteomes" id="UP000299102"/>
    </source>
</evidence>
<sequence>MGPPTTPTARVPAKKQPEKVVGQDALPTSQAMRHYATQNRAEILAEYLEEQFTPHPTSDLREASHQTQVERRIQEFLSAPVPPLPGDYYISPAETAKAIFRL</sequence>
<organism evidence="2 3">
    <name type="scientific">Eumeta variegata</name>
    <name type="common">Bagworm moth</name>
    <name type="synonym">Eumeta japonica</name>
    <dbReference type="NCBI Taxonomy" id="151549"/>
    <lineage>
        <taxon>Eukaryota</taxon>
        <taxon>Metazoa</taxon>
        <taxon>Ecdysozoa</taxon>
        <taxon>Arthropoda</taxon>
        <taxon>Hexapoda</taxon>
        <taxon>Insecta</taxon>
        <taxon>Pterygota</taxon>
        <taxon>Neoptera</taxon>
        <taxon>Endopterygota</taxon>
        <taxon>Lepidoptera</taxon>
        <taxon>Glossata</taxon>
        <taxon>Ditrysia</taxon>
        <taxon>Tineoidea</taxon>
        <taxon>Psychidae</taxon>
        <taxon>Oiketicinae</taxon>
        <taxon>Eumeta</taxon>
    </lineage>
</organism>
<evidence type="ECO:0000256" key="1">
    <source>
        <dbReference type="SAM" id="MobiDB-lite"/>
    </source>
</evidence>
<protein>
    <submittedName>
        <fullName evidence="2">Uncharacterized protein</fullName>
    </submittedName>
</protein>
<evidence type="ECO:0000313" key="2">
    <source>
        <dbReference type="EMBL" id="GBP09161.1"/>
    </source>
</evidence>
<dbReference type="OrthoDB" id="412981at2759"/>
<accession>A0A4C1T7B6</accession>
<reference evidence="2 3" key="1">
    <citation type="journal article" date="2019" name="Commun. Biol.">
        <title>The bagworm genome reveals a unique fibroin gene that provides high tensile strength.</title>
        <authorList>
            <person name="Kono N."/>
            <person name="Nakamura H."/>
            <person name="Ohtoshi R."/>
            <person name="Tomita M."/>
            <person name="Numata K."/>
            <person name="Arakawa K."/>
        </authorList>
    </citation>
    <scope>NUCLEOTIDE SEQUENCE [LARGE SCALE GENOMIC DNA]</scope>
</reference>
<feature type="region of interest" description="Disordered" evidence="1">
    <location>
        <begin position="1"/>
        <end position="21"/>
    </location>
</feature>
<dbReference type="AlphaFoldDB" id="A0A4C1T7B6"/>
<comment type="caution">
    <text evidence="2">The sequence shown here is derived from an EMBL/GenBank/DDBJ whole genome shotgun (WGS) entry which is preliminary data.</text>
</comment>